<feature type="transmembrane region" description="Helical" evidence="1">
    <location>
        <begin position="14"/>
        <end position="34"/>
    </location>
</feature>
<evidence type="ECO:0000256" key="1">
    <source>
        <dbReference type="SAM" id="Phobius"/>
    </source>
</evidence>
<sequence>MVNKIKEWVYTNGILKPVLVMLIVGLVSWLIISVRDLPAGYATKAELKATKAEISVERDKERDIIISNLESKRDILFVNIEKKIDSGFKSINNDLDRHEKKLDEIVKYIIIYKNKK</sequence>
<dbReference type="EMBL" id="MT145099">
    <property type="protein sequence ID" value="QJI03566.1"/>
    <property type="molecule type" value="Genomic_DNA"/>
</dbReference>
<reference evidence="2" key="1">
    <citation type="submission" date="2020-03" db="EMBL/GenBank/DDBJ databases">
        <title>The deep terrestrial virosphere.</title>
        <authorList>
            <person name="Holmfeldt K."/>
            <person name="Nilsson E."/>
            <person name="Simone D."/>
            <person name="Lopez-Fernandez M."/>
            <person name="Wu X."/>
            <person name="de Brujin I."/>
            <person name="Lundin D."/>
            <person name="Andersson A."/>
            <person name="Bertilsson S."/>
            <person name="Dopson M."/>
        </authorList>
    </citation>
    <scope>NUCLEOTIDE SEQUENCE</scope>
    <source>
        <strain evidence="2">TM448A00747</strain>
        <strain evidence="3">TM448B04676</strain>
    </source>
</reference>
<proteinExistence type="predicted"/>
<gene>
    <name evidence="2" type="ORF">TM448A00747_0009</name>
    <name evidence="3" type="ORF">TM448B04676_0008</name>
</gene>
<dbReference type="EMBL" id="MT144059">
    <property type="protein sequence ID" value="QJA47819.1"/>
    <property type="molecule type" value="Genomic_DNA"/>
</dbReference>
<protein>
    <submittedName>
        <fullName evidence="2">Uncharacterized protein</fullName>
    </submittedName>
</protein>
<dbReference type="AlphaFoldDB" id="A0A6H1ZK36"/>
<keyword evidence="1" id="KW-1133">Transmembrane helix</keyword>
<name>A0A6H1ZK36_9ZZZZ</name>
<evidence type="ECO:0000313" key="2">
    <source>
        <dbReference type="EMBL" id="QJA47819.1"/>
    </source>
</evidence>
<accession>A0A6H1ZK36</accession>
<keyword evidence="1" id="KW-0472">Membrane</keyword>
<organism evidence="2">
    <name type="scientific">viral metagenome</name>
    <dbReference type="NCBI Taxonomy" id="1070528"/>
    <lineage>
        <taxon>unclassified sequences</taxon>
        <taxon>metagenomes</taxon>
        <taxon>organismal metagenomes</taxon>
    </lineage>
</organism>
<keyword evidence="1" id="KW-0812">Transmembrane</keyword>
<evidence type="ECO:0000313" key="3">
    <source>
        <dbReference type="EMBL" id="QJI03566.1"/>
    </source>
</evidence>